<accession>A0A344TT05</accession>
<geneLocation type="plasmid" evidence="2 3">
    <name>unnamed1</name>
</geneLocation>
<organism evidence="2 3">
    <name type="scientific">Runella rosea</name>
    <dbReference type="NCBI Taxonomy" id="2259595"/>
    <lineage>
        <taxon>Bacteria</taxon>
        <taxon>Pseudomonadati</taxon>
        <taxon>Bacteroidota</taxon>
        <taxon>Cytophagia</taxon>
        <taxon>Cytophagales</taxon>
        <taxon>Spirosomataceae</taxon>
        <taxon>Runella</taxon>
    </lineage>
</organism>
<feature type="region of interest" description="Disordered" evidence="1">
    <location>
        <begin position="183"/>
        <end position="205"/>
    </location>
</feature>
<dbReference type="AlphaFoldDB" id="A0A344TT05"/>
<evidence type="ECO:0000313" key="3">
    <source>
        <dbReference type="Proteomes" id="UP000251993"/>
    </source>
</evidence>
<protein>
    <submittedName>
        <fullName evidence="2">Uncharacterized protein</fullName>
    </submittedName>
</protein>
<dbReference type="Proteomes" id="UP000251993">
    <property type="component" value="Plasmid unnamed1"/>
</dbReference>
<gene>
    <name evidence="2" type="ORF">DR864_28285</name>
</gene>
<dbReference type="KEGG" id="run:DR864_28285"/>
<reference evidence="2 3" key="1">
    <citation type="submission" date="2018-07" db="EMBL/GenBank/DDBJ databases">
        <title>Genome sequencing of Runella.</title>
        <authorList>
            <person name="Baek M.-G."/>
            <person name="Yi H."/>
        </authorList>
    </citation>
    <scope>NUCLEOTIDE SEQUENCE [LARGE SCALE GENOMIC DNA]</scope>
    <source>
        <strain evidence="2 3">HYN0085</strain>
        <plasmid evidence="2 3">unnamed1</plasmid>
    </source>
</reference>
<dbReference type="OrthoDB" id="953811at2"/>
<evidence type="ECO:0000313" key="2">
    <source>
        <dbReference type="EMBL" id="AXE21776.1"/>
    </source>
</evidence>
<name>A0A344TT05_9BACT</name>
<dbReference type="EMBL" id="CP030851">
    <property type="protein sequence ID" value="AXE21776.1"/>
    <property type="molecule type" value="Genomic_DNA"/>
</dbReference>
<proteinExistence type="predicted"/>
<dbReference type="RefSeq" id="WP_114070517.1">
    <property type="nucleotide sequence ID" value="NZ_CP030851.1"/>
</dbReference>
<keyword evidence="3" id="KW-1185">Reference proteome</keyword>
<keyword evidence="2" id="KW-0614">Plasmid</keyword>
<sequence>MKFLQRLGIGLLVGIALCLQSQAQEYLYFNTGSGGAGKLVSANEEKVGMLLEGSKSWNTGRDRVIMAFNQVGNYLIVEDLSKDEAQALEQINSFYNEAGGSKIVNDILIKAAPFEIIACTITSDGDAINYRTTDGNSAAINRDDLLAIIKRDGSHQLLKDATEVVVNLRTNYAKFQQLRTLKKTTPEPFKPTTAPSPQTSVAQAPKPEIEAAAPSKEKKKLTPEEQKLYKARSIAKVTELTKLLNDIVDKTKSKSEKDEAIKEALKIFVPGSQMEVSSVNNPVKLASRSVEDYLTRLSKLNYPKIEITTANLAMVEDFESDDKGNHWGIVTGEQVFDAGVFRDVTKKNYKIKLQPYKKAEKENERNYQVLIGSVSVVVSQ</sequence>
<evidence type="ECO:0000256" key="1">
    <source>
        <dbReference type="SAM" id="MobiDB-lite"/>
    </source>
</evidence>